<dbReference type="OrthoDB" id="306254at2759"/>
<evidence type="ECO:0000313" key="5">
    <source>
        <dbReference type="Proteomes" id="UP000663829"/>
    </source>
</evidence>
<dbReference type="Proteomes" id="UP000682733">
    <property type="component" value="Unassembled WGS sequence"/>
</dbReference>
<evidence type="ECO:0000313" key="3">
    <source>
        <dbReference type="EMBL" id="CAF3722677.1"/>
    </source>
</evidence>
<dbReference type="EMBL" id="CAJNOQ010008767">
    <property type="protein sequence ID" value="CAF1206127.1"/>
    <property type="molecule type" value="Genomic_DNA"/>
</dbReference>
<evidence type="ECO:0000313" key="4">
    <source>
        <dbReference type="EMBL" id="CAF3970417.1"/>
    </source>
</evidence>
<dbReference type="AlphaFoldDB" id="A0A814WVM5"/>
<dbReference type="EMBL" id="CAJNOK010004745">
    <property type="protein sequence ID" value="CAF0948227.1"/>
    <property type="molecule type" value="Genomic_DNA"/>
</dbReference>
<dbReference type="Proteomes" id="UP000677228">
    <property type="component" value="Unassembled WGS sequence"/>
</dbReference>
<name>A0A814WVM5_9BILA</name>
<keyword evidence="5" id="KW-1185">Reference proteome</keyword>
<feature type="non-terminal residue" evidence="2">
    <location>
        <position position="100"/>
    </location>
</feature>
<evidence type="ECO:0000313" key="2">
    <source>
        <dbReference type="EMBL" id="CAF1206127.1"/>
    </source>
</evidence>
<organism evidence="2 5">
    <name type="scientific">Didymodactylos carnosus</name>
    <dbReference type="NCBI Taxonomy" id="1234261"/>
    <lineage>
        <taxon>Eukaryota</taxon>
        <taxon>Metazoa</taxon>
        <taxon>Spiralia</taxon>
        <taxon>Gnathifera</taxon>
        <taxon>Rotifera</taxon>
        <taxon>Eurotatoria</taxon>
        <taxon>Bdelloidea</taxon>
        <taxon>Philodinida</taxon>
        <taxon>Philodinidae</taxon>
        <taxon>Didymodactylos</taxon>
    </lineage>
</organism>
<dbReference type="Proteomes" id="UP000663829">
    <property type="component" value="Unassembled WGS sequence"/>
</dbReference>
<dbReference type="EMBL" id="CAJOBA010004750">
    <property type="protein sequence ID" value="CAF3722677.1"/>
    <property type="molecule type" value="Genomic_DNA"/>
</dbReference>
<accession>A0A814WVM5</accession>
<gene>
    <name evidence="2" type="ORF">GPM918_LOCUS23974</name>
    <name evidence="1" type="ORF">OVA965_LOCUS12011</name>
    <name evidence="4" type="ORF">SRO942_LOCUS23972</name>
    <name evidence="3" type="ORF">TMI583_LOCUS12015</name>
</gene>
<comment type="caution">
    <text evidence="2">The sequence shown here is derived from an EMBL/GenBank/DDBJ whole genome shotgun (WGS) entry which is preliminary data.</text>
</comment>
<sequence length="100" mass="11850">GKPRTGSLEELIKPVVPHTIKQVVDICKGHIHILFKERKDFPNKNPLLHSQLDREFFQISEEADENEKRSQYAYRLMLYDLCHAMLNDIYTSYIQQSQYP</sequence>
<evidence type="ECO:0000313" key="1">
    <source>
        <dbReference type="EMBL" id="CAF0948227.1"/>
    </source>
</evidence>
<protein>
    <submittedName>
        <fullName evidence="2">Uncharacterized protein</fullName>
    </submittedName>
</protein>
<dbReference type="EMBL" id="CAJOBC010008767">
    <property type="protein sequence ID" value="CAF3970417.1"/>
    <property type="molecule type" value="Genomic_DNA"/>
</dbReference>
<proteinExistence type="predicted"/>
<reference evidence="2" key="1">
    <citation type="submission" date="2021-02" db="EMBL/GenBank/DDBJ databases">
        <authorList>
            <person name="Nowell W R."/>
        </authorList>
    </citation>
    <scope>NUCLEOTIDE SEQUENCE</scope>
</reference>
<dbReference type="Proteomes" id="UP000681722">
    <property type="component" value="Unassembled WGS sequence"/>
</dbReference>